<keyword evidence="4" id="KW-0472">Membrane</keyword>
<keyword evidence="9" id="KW-1185">Reference proteome</keyword>
<dbReference type="InterPro" id="IPR011990">
    <property type="entry name" value="TPR-like_helical_dom_sf"/>
</dbReference>
<name>A0ABV6QCR1_9FLAO</name>
<comment type="subcellular location">
    <subcellularLocation>
        <location evidence="1">Cell outer membrane</location>
    </subcellularLocation>
</comment>
<keyword evidence="5" id="KW-0998">Cell outer membrane</keyword>
<evidence type="ECO:0000313" key="8">
    <source>
        <dbReference type="EMBL" id="MFC0606002.1"/>
    </source>
</evidence>
<evidence type="ECO:0000259" key="6">
    <source>
        <dbReference type="Pfam" id="PF07980"/>
    </source>
</evidence>
<sequence>MNTENIYKNLKRKGLLLTILLFAVSCQDYLEEQPSTLIDSDYIFTTEEGLKSGVVSLYKFERDRYDAGTEDYMGAVLMSSRSDLAFSRTGYTGLMGRYQRGVSPVDQGANFVSSLFWKHFYNMTNKATAIINAAEEIEGINEDVKNQVLAEAKFFRAHSYFYLYRMFNNIYVTTETVTVENAFDVVDDKSSEEEIFALINSDLDFAIEHLDWTDTFGRVTKGTAKHVRAKTAMWQGDWIEAKNQAVSLIEEGPHSLVPTTADVFAGDRNHSEALFVIQSQDDLLGGGNATMMNANYVTQYFQISGIEANIEQGGRGFSRVLPNLYLLNLLAEDPNDTRDDNTYFRLKWYYTSGDRIGEEVDNYAPITDLNNPSSNYTQYYQRMHPSCIKFAQEDDNPDSYLNRSNILVYRLAETYLIAAEAIMRSTGDPLPYINAVRTRAGADPVTTVNQQTILDERARELAFEGQRWFTLKRMGQDVINFQITNYAGDGEYFPNNLGDRDPRENWQPHYINWPIAQIDLDLLGPNYPQNDGY</sequence>
<reference evidence="8 9" key="1">
    <citation type="submission" date="2024-09" db="EMBL/GenBank/DDBJ databases">
        <authorList>
            <person name="Sun Q."/>
            <person name="Mori K."/>
        </authorList>
    </citation>
    <scope>NUCLEOTIDE SEQUENCE [LARGE SCALE GENOMIC DNA]</scope>
    <source>
        <strain evidence="8 9">NCAIM B.02481</strain>
    </source>
</reference>
<evidence type="ECO:0000256" key="4">
    <source>
        <dbReference type="ARBA" id="ARBA00023136"/>
    </source>
</evidence>
<evidence type="ECO:0000313" key="9">
    <source>
        <dbReference type="Proteomes" id="UP001589832"/>
    </source>
</evidence>
<accession>A0ABV6QCR1</accession>
<evidence type="ECO:0000256" key="1">
    <source>
        <dbReference type="ARBA" id="ARBA00004442"/>
    </source>
</evidence>
<dbReference type="SUPFAM" id="SSF48452">
    <property type="entry name" value="TPR-like"/>
    <property type="match status" value="1"/>
</dbReference>
<keyword evidence="3" id="KW-0732">Signal</keyword>
<proteinExistence type="inferred from homology"/>
<evidence type="ECO:0000256" key="5">
    <source>
        <dbReference type="ARBA" id="ARBA00023237"/>
    </source>
</evidence>
<comment type="caution">
    <text evidence="8">The sequence shown here is derived from an EMBL/GenBank/DDBJ whole genome shotgun (WGS) entry which is preliminary data.</text>
</comment>
<dbReference type="RefSeq" id="WP_386065515.1">
    <property type="nucleotide sequence ID" value="NZ_JBHLTQ010000019.1"/>
</dbReference>
<evidence type="ECO:0000259" key="7">
    <source>
        <dbReference type="Pfam" id="PF14322"/>
    </source>
</evidence>
<dbReference type="Pfam" id="PF14322">
    <property type="entry name" value="SusD-like_3"/>
    <property type="match status" value="1"/>
</dbReference>
<dbReference type="EMBL" id="JBHLTQ010000019">
    <property type="protein sequence ID" value="MFC0606002.1"/>
    <property type="molecule type" value="Genomic_DNA"/>
</dbReference>
<organism evidence="8 9">
    <name type="scientific">Winogradskyella pulchriflava</name>
    <dbReference type="NCBI Taxonomy" id="1110688"/>
    <lineage>
        <taxon>Bacteria</taxon>
        <taxon>Pseudomonadati</taxon>
        <taxon>Bacteroidota</taxon>
        <taxon>Flavobacteriia</taxon>
        <taxon>Flavobacteriales</taxon>
        <taxon>Flavobacteriaceae</taxon>
        <taxon>Winogradskyella</taxon>
    </lineage>
</organism>
<evidence type="ECO:0000256" key="3">
    <source>
        <dbReference type="ARBA" id="ARBA00022729"/>
    </source>
</evidence>
<gene>
    <name evidence="8" type="ORF">ACFFGA_15705</name>
</gene>
<dbReference type="InterPro" id="IPR033985">
    <property type="entry name" value="SusD-like_N"/>
</dbReference>
<comment type="similarity">
    <text evidence="2">Belongs to the SusD family.</text>
</comment>
<feature type="domain" description="RagB/SusD" evidence="6">
    <location>
        <begin position="335"/>
        <end position="533"/>
    </location>
</feature>
<protein>
    <submittedName>
        <fullName evidence="8">RagB/SusD family nutrient uptake outer membrane protein</fullName>
    </submittedName>
</protein>
<evidence type="ECO:0000256" key="2">
    <source>
        <dbReference type="ARBA" id="ARBA00006275"/>
    </source>
</evidence>
<dbReference type="Gene3D" id="1.25.40.390">
    <property type="match status" value="1"/>
</dbReference>
<dbReference type="Pfam" id="PF07980">
    <property type="entry name" value="SusD_RagB"/>
    <property type="match status" value="1"/>
</dbReference>
<dbReference type="InterPro" id="IPR012944">
    <property type="entry name" value="SusD_RagB_dom"/>
</dbReference>
<feature type="domain" description="SusD-like N-terminal" evidence="7">
    <location>
        <begin position="28"/>
        <end position="210"/>
    </location>
</feature>
<dbReference type="Proteomes" id="UP001589832">
    <property type="component" value="Unassembled WGS sequence"/>
</dbReference>